<dbReference type="InterPro" id="IPR002909">
    <property type="entry name" value="IPT_dom"/>
</dbReference>
<dbReference type="InterPro" id="IPR015500">
    <property type="entry name" value="Peptidase_S8_subtilisin-rel"/>
</dbReference>
<evidence type="ECO:0000256" key="4">
    <source>
        <dbReference type="ARBA" id="ARBA00022825"/>
    </source>
</evidence>
<dbReference type="InterPro" id="IPR036852">
    <property type="entry name" value="Peptidase_S8/S53_dom_sf"/>
</dbReference>
<dbReference type="PANTHER" id="PTHR43806">
    <property type="entry name" value="PEPTIDASE S8"/>
    <property type="match status" value="1"/>
</dbReference>
<gene>
    <name evidence="11" type="ORF">FHU33_0410</name>
</gene>
<evidence type="ECO:0000313" key="12">
    <source>
        <dbReference type="Proteomes" id="UP000319865"/>
    </source>
</evidence>
<dbReference type="CDD" id="cd00102">
    <property type="entry name" value="IPT"/>
    <property type="match status" value="1"/>
</dbReference>
<feature type="region of interest" description="Disordered" evidence="7">
    <location>
        <begin position="567"/>
        <end position="724"/>
    </location>
</feature>
<keyword evidence="2 5" id="KW-0645">Protease</keyword>
<comment type="caution">
    <text evidence="11">The sequence shown here is derived from an EMBL/GenBank/DDBJ whole genome shotgun (WGS) entry which is preliminary data.</text>
</comment>
<dbReference type="PROSITE" id="PS51892">
    <property type="entry name" value="SUBTILASE"/>
    <property type="match status" value="1"/>
</dbReference>
<evidence type="ECO:0000256" key="7">
    <source>
        <dbReference type="SAM" id="MobiDB-lite"/>
    </source>
</evidence>
<feature type="region of interest" description="Disordered" evidence="7">
    <location>
        <begin position="813"/>
        <end position="874"/>
    </location>
</feature>
<feature type="compositionally biased region" description="Low complexity" evidence="7">
    <location>
        <begin position="642"/>
        <end position="704"/>
    </location>
</feature>
<dbReference type="PROSITE" id="PS00136">
    <property type="entry name" value="SUBTILASE_ASP"/>
    <property type="match status" value="1"/>
</dbReference>
<dbReference type="Gene3D" id="2.60.40.10">
    <property type="entry name" value="Immunoglobulins"/>
    <property type="match status" value="1"/>
</dbReference>
<organism evidence="11 12">
    <name type="scientific">Blastococcus colisei</name>
    <dbReference type="NCBI Taxonomy" id="1564162"/>
    <lineage>
        <taxon>Bacteria</taxon>
        <taxon>Bacillati</taxon>
        <taxon>Actinomycetota</taxon>
        <taxon>Actinomycetes</taxon>
        <taxon>Geodermatophilales</taxon>
        <taxon>Geodermatophilaceae</taxon>
        <taxon>Blastococcus</taxon>
    </lineage>
</organism>
<dbReference type="GO" id="GO:0005975">
    <property type="term" value="P:carbohydrate metabolic process"/>
    <property type="evidence" value="ECO:0007669"/>
    <property type="project" value="UniProtKB-ARBA"/>
</dbReference>
<dbReference type="InterPro" id="IPR023828">
    <property type="entry name" value="Peptidase_S8_Ser-AS"/>
</dbReference>
<reference evidence="11 12" key="1">
    <citation type="submission" date="2019-06" db="EMBL/GenBank/DDBJ databases">
        <title>Sequencing the genomes of 1000 actinobacteria strains.</title>
        <authorList>
            <person name="Klenk H.-P."/>
        </authorList>
    </citation>
    <scope>NUCLEOTIDE SEQUENCE [LARGE SCALE GENOMIC DNA]</scope>
    <source>
        <strain evidence="11 12">DSM 46837</strain>
    </source>
</reference>
<feature type="domain" description="IPT/TIG" evidence="10">
    <location>
        <begin position="730"/>
        <end position="801"/>
    </location>
</feature>
<accession>A0A543PAE8</accession>
<dbReference type="InterPro" id="IPR013783">
    <property type="entry name" value="Ig-like_fold"/>
</dbReference>
<feature type="compositionally biased region" description="Polar residues" evidence="7">
    <location>
        <begin position="855"/>
        <end position="866"/>
    </location>
</feature>
<feature type="compositionally biased region" description="Low complexity" evidence="7">
    <location>
        <begin position="595"/>
        <end position="609"/>
    </location>
</feature>
<dbReference type="PROSITE" id="PS00138">
    <property type="entry name" value="SUBTILASE_SER"/>
    <property type="match status" value="1"/>
</dbReference>
<dbReference type="GO" id="GO:0004252">
    <property type="term" value="F:serine-type endopeptidase activity"/>
    <property type="evidence" value="ECO:0007669"/>
    <property type="project" value="UniProtKB-UniRule"/>
</dbReference>
<dbReference type="InterPro" id="IPR023827">
    <property type="entry name" value="Peptidase_S8_Asp-AS"/>
</dbReference>
<sequence length="901" mass="86735">MKSKRVQAMVLATAAVAGYGGAAAFSAVAAPALPVITDWGPGDGLTRYVLTATSGTTSPELLAGLGGVDGVVSAQTLSDGRALVATDGLVPQDLAAVSGVSAVELSPQVPVAATVTDPFFPSYGWHLENTGTNAYGQSPVVADADVDAAEGWDTGTGDGMIVAVVDSGFDSDHPDLAGSLWVNPDESCGSADTDGNGKAGDCHGWNWYTNSADIDNGSYGSHGASVSGTVGARAGNGEGLAGVAPDVTIMPLVIGGGSTVDVLAGAEAIRYAVDHGADVINASWGGYISGYALDALRSAVAYAAAHDVLVVAAAGNDSGNRDTNLVYPASLPDWNLVTVGSSTAGDTVSSFSGYGAASVDLFAPGSRVVVTSNTGGYALADGTSFSSPIVAAAVALYREAMPTATAAEIKRALLADVDPKPAFTGKSVTGGRLSLARLSAVAEEKATYAFASMTAPAGVVTPAIGVTGPTTAGDYEVVLGLGMEYGGSIWALSDKPVTLDGVTVTTDDAGDAVFPLGTLAGLDGVGLSPSMELGDGRYVLTVQTLRDGSPVGRMYAAPLLVGTAVPVPGTPGGSTPGSAPGGSAPDGSTPGGSTPGATTPPGTDTTPTSPGGGTAPGDPGTGDSGASTPGGSGGGSGGGTAPGTTPGTAPGTTPGASPDSGSDGSDPGTGTPSAPLAPTAPGGTSPGSGPTPDTSNPDTSTPGGSTPGGSTPGGPVPGTTTYPSVGEFRITSLSPNVVDVAGGTIVTITGEALPAGPSVRIGDTAAATVIRATTTEVTFRVPARVAGVYDVSVFAPDGRSTVLSDALTYAATVGTAPDGSGSTPGGSTPGGTSPGDSAPGGSTPGGATPDDGASDSGSTPDTSPVVQSGPAGERLVSSAKFGRLGSIWSTDCSSSCTGVAI</sequence>
<name>A0A543PAE8_9ACTN</name>
<feature type="chain" id="PRO_5021839057" evidence="8">
    <location>
        <begin position="30"/>
        <end position="901"/>
    </location>
</feature>
<protein>
    <submittedName>
        <fullName evidence="11">Subtilisin family serine protease</fullName>
    </submittedName>
</protein>
<dbReference type="Gene3D" id="3.40.50.200">
    <property type="entry name" value="Peptidase S8/S53 domain"/>
    <property type="match status" value="1"/>
</dbReference>
<feature type="compositionally biased region" description="Gly residues" evidence="7">
    <location>
        <begin position="610"/>
        <end position="641"/>
    </location>
</feature>
<evidence type="ECO:0000259" key="10">
    <source>
        <dbReference type="Pfam" id="PF01833"/>
    </source>
</evidence>
<dbReference type="GO" id="GO:0006508">
    <property type="term" value="P:proteolysis"/>
    <property type="evidence" value="ECO:0007669"/>
    <property type="project" value="UniProtKB-KW"/>
</dbReference>
<comment type="similarity">
    <text evidence="1 5 6">Belongs to the peptidase S8 family.</text>
</comment>
<evidence type="ECO:0000256" key="1">
    <source>
        <dbReference type="ARBA" id="ARBA00011073"/>
    </source>
</evidence>
<proteinExistence type="inferred from homology"/>
<feature type="active site" description="Charge relay system" evidence="5">
    <location>
        <position position="166"/>
    </location>
</feature>
<feature type="active site" description="Charge relay system" evidence="5">
    <location>
        <position position="384"/>
    </location>
</feature>
<feature type="compositionally biased region" description="Low complexity" evidence="7">
    <location>
        <begin position="834"/>
        <end position="851"/>
    </location>
</feature>
<dbReference type="CDD" id="cd07473">
    <property type="entry name" value="Peptidases_S8_Subtilisin_like"/>
    <property type="match status" value="1"/>
</dbReference>
<dbReference type="Pfam" id="PF01833">
    <property type="entry name" value="TIG"/>
    <property type="match status" value="1"/>
</dbReference>
<evidence type="ECO:0000256" key="8">
    <source>
        <dbReference type="SAM" id="SignalP"/>
    </source>
</evidence>
<dbReference type="SUPFAM" id="SSF81296">
    <property type="entry name" value="E set domains"/>
    <property type="match status" value="1"/>
</dbReference>
<evidence type="ECO:0000256" key="6">
    <source>
        <dbReference type="RuleBase" id="RU003355"/>
    </source>
</evidence>
<keyword evidence="4 5" id="KW-0720">Serine protease</keyword>
<dbReference type="EMBL" id="VFQE01000001">
    <property type="protein sequence ID" value="TQN41056.1"/>
    <property type="molecule type" value="Genomic_DNA"/>
</dbReference>
<evidence type="ECO:0000313" key="11">
    <source>
        <dbReference type="EMBL" id="TQN41056.1"/>
    </source>
</evidence>
<evidence type="ECO:0000259" key="9">
    <source>
        <dbReference type="Pfam" id="PF00082"/>
    </source>
</evidence>
<dbReference type="InterPro" id="IPR034204">
    <property type="entry name" value="PfSUB1-like_cat_dom"/>
</dbReference>
<dbReference type="AlphaFoldDB" id="A0A543PAE8"/>
<dbReference type="PRINTS" id="PR00723">
    <property type="entry name" value="SUBTILISIN"/>
</dbReference>
<feature type="compositionally biased region" description="Low complexity" evidence="7">
    <location>
        <begin position="576"/>
        <end position="588"/>
    </location>
</feature>
<keyword evidence="3 5" id="KW-0378">Hydrolase</keyword>
<dbReference type="Pfam" id="PF00082">
    <property type="entry name" value="Peptidase_S8"/>
    <property type="match status" value="1"/>
</dbReference>
<evidence type="ECO:0000256" key="3">
    <source>
        <dbReference type="ARBA" id="ARBA00022801"/>
    </source>
</evidence>
<feature type="active site" description="Charge relay system" evidence="5">
    <location>
        <position position="222"/>
    </location>
</feature>
<dbReference type="InterPro" id="IPR000209">
    <property type="entry name" value="Peptidase_S8/S53_dom"/>
</dbReference>
<feature type="compositionally biased region" description="Gly residues" evidence="7">
    <location>
        <begin position="822"/>
        <end position="833"/>
    </location>
</feature>
<keyword evidence="12" id="KW-1185">Reference proteome</keyword>
<keyword evidence="8" id="KW-0732">Signal</keyword>
<dbReference type="Proteomes" id="UP000319865">
    <property type="component" value="Unassembled WGS sequence"/>
</dbReference>
<evidence type="ECO:0000256" key="5">
    <source>
        <dbReference type="PROSITE-ProRule" id="PRU01240"/>
    </source>
</evidence>
<dbReference type="PANTHER" id="PTHR43806:SF11">
    <property type="entry name" value="CEREVISIN-RELATED"/>
    <property type="match status" value="1"/>
</dbReference>
<dbReference type="SUPFAM" id="SSF52743">
    <property type="entry name" value="Subtilisin-like"/>
    <property type="match status" value="1"/>
</dbReference>
<feature type="domain" description="Peptidase S8/S53" evidence="9">
    <location>
        <begin position="157"/>
        <end position="415"/>
    </location>
</feature>
<dbReference type="InterPro" id="IPR014756">
    <property type="entry name" value="Ig_E-set"/>
</dbReference>
<dbReference type="RefSeq" id="WP_170182291.1">
    <property type="nucleotide sequence ID" value="NZ_VFQE01000001.1"/>
</dbReference>
<dbReference type="InterPro" id="IPR050131">
    <property type="entry name" value="Peptidase_S8_subtilisin-like"/>
</dbReference>
<evidence type="ECO:0000256" key="2">
    <source>
        <dbReference type="ARBA" id="ARBA00022670"/>
    </source>
</evidence>
<feature type="signal peptide" evidence="8">
    <location>
        <begin position="1"/>
        <end position="29"/>
    </location>
</feature>